<dbReference type="AlphaFoldDB" id="A0A7T8H1A0"/>
<evidence type="ECO:0000313" key="2">
    <source>
        <dbReference type="Proteomes" id="UP000595437"/>
    </source>
</evidence>
<evidence type="ECO:0000313" key="1">
    <source>
        <dbReference type="EMBL" id="QQP41583.1"/>
    </source>
</evidence>
<accession>A0A7T8H1A0</accession>
<gene>
    <name evidence="1" type="ORF">FKW44_016002</name>
</gene>
<reference evidence="2" key="1">
    <citation type="submission" date="2021-01" db="EMBL/GenBank/DDBJ databases">
        <title>Caligus Genome Assembly.</title>
        <authorList>
            <person name="Gallardo-Escarate C."/>
        </authorList>
    </citation>
    <scope>NUCLEOTIDE SEQUENCE [LARGE SCALE GENOMIC DNA]</scope>
</reference>
<protein>
    <submittedName>
        <fullName evidence="1">Uncharacterized protein</fullName>
    </submittedName>
</protein>
<sequence>METGLSAKGVAPVGKTTNSFSTNSDDCLVLGHKCPSKRFTMAWGCVLHQLVLEN</sequence>
<organism evidence="1 2">
    <name type="scientific">Caligus rogercresseyi</name>
    <name type="common">Sea louse</name>
    <dbReference type="NCBI Taxonomy" id="217165"/>
    <lineage>
        <taxon>Eukaryota</taxon>
        <taxon>Metazoa</taxon>
        <taxon>Ecdysozoa</taxon>
        <taxon>Arthropoda</taxon>
        <taxon>Crustacea</taxon>
        <taxon>Multicrustacea</taxon>
        <taxon>Hexanauplia</taxon>
        <taxon>Copepoda</taxon>
        <taxon>Siphonostomatoida</taxon>
        <taxon>Caligidae</taxon>
        <taxon>Caligus</taxon>
    </lineage>
</organism>
<proteinExistence type="predicted"/>
<name>A0A7T8H1A0_CALRO</name>
<keyword evidence="2" id="KW-1185">Reference proteome</keyword>
<dbReference type="Proteomes" id="UP000595437">
    <property type="component" value="Chromosome 10"/>
</dbReference>
<dbReference type="EMBL" id="CP045899">
    <property type="protein sequence ID" value="QQP41583.1"/>
    <property type="molecule type" value="Genomic_DNA"/>
</dbReference>